<dbReference type="GO" id="GO:0015074">
    <property type="term" value="P:DNA integration"/>
    <property type="evidence" value="ECO:0007669"/>
    <property type="project" value="InterPro"/>
</dbReference>
<dbReference type="InterPro" id="IPR001584">
    <property type="entry name" value="Integrase_cat-core"/>
</dbReference>
<dbReference type="InterPro" id="IPR036397">
    <property type="entry name" value="RNaseH_sf"/>
</dbReference>
<organism evidence="3 4">
    <name type="scientific">Symbiodinium microadriaticum</name>
    <name type="common">Dinoflagellate</name>
    <name type="synonym">Zooxanthella microadriatica</name>
    <dbReference type="NCBI Taxonomy" id="2951"/>
    <lineage>
        <taxon>Eukaryota</taxon>
        <taxon>Sar</taxon>
        <taxon>Alveolata</taxon>
        <taxon>Dinophyceae</taxon>
        <taxon>Suessiales</taxon>
        <taxon>Symbiodiniaceae</taxon>
        <taxon>Symbiodinium</taxon>
    </lineage>
</organism>
<dbReference type="Proteomes" id="UP000186817">
    <property type="component" value="Unassembled WGS sequence"/>
</dbReference>
<reference evidence="3 4" key="1">
    <citation type="submission" date="2016-02" db="EMBL/GenBank/DDBJ databases">
        <title>Genome analysis of coral dinoflagellate symbionts highlights evolutionary adaptations to a symbiotic lifestyle.</title>
        <authorList>
            <person name="Aranda M."/>
            <person name="Li Y."/>
            <person name="Liew Y.J."/>
            <person name="Baumgarten S."/>
            <person name="Simakov O."/>
            <person name="Wilson M."/>
            <person name="Piel J."/>
            <person name="Ashoor H."/>
            <person name="Bougouffa S."/>
            <person name="Bajic V.B."/>
            <person name="Ryu T."/>
            <person name="Ravasi T."/>
            <person name="Bayer T."/>
            <person name="Micklem G."/>
            <person name="Kim H."/>
            <person name="Bhak J."/>
            <person name="Lajeunesse T.C."/>
            <person name="Voolstra C.R."/>
        </authorList>
    </citation>
    <scope>NUCLEOTIDE SEQUENCE [LARGE SCALE GENOMIC DNA]</scope>
    <source>
        <strain evidence="3 4">CCMP2467</strain>
    </source>
</reference>
<evidence type="ECO:0000313" key="4">
    <source>
        <dbReference type="Proteomes" id="UP000186817"/>
    </source>
</evidence>
<gene>
    <name evidence="3" type="ORF">AK812_SmicGene40329</name>
</gene>
<proteinExistence type="predicted"/>
<comment type="caution">
    <text evidence="3">The sequence shown here is derived from an EMBL/GenBank/DDBJ whole genome shotgun (WGS) entry which is preliminary data.</text>
</comment>
<dbReference type="PROSITE" id="PS50994">
    <property type="entry name" value="INTEGRASE"/>
    <property type="match status" value="1"/>
</dbReference>
<evidence type="ECO:0000256" key="1">
    <source>
        <dbReference type="SAM" id="MobiDB-lite"/>
    </source>
</evidence>
<dbReference type="InterPro" id="IPR012337">
    <property type="entry name" value="RNaseH-like_sf"/>
</dbReference>
<feature type="region of interest" description="Disordered" evidence="1">
    <location>
        <begin position="1729"/>
        <end position="1750"/>
    </location>
</feature>
<name>A0A1Q9C943_SYMMI</name>
<feature type="region of interest" description="Disordered" evidence="1">
    <location>
        <begin position="1546"/>
        <end position="1577"/>
    </location>
</feature>
<dbReference type="GO" id="GO:0003676">
    <property type="term" value="F:nucleic acid binding"/>
    <property type="evidence" value="ECO:0007669"/>
    <property type="project" value="InterPro"/>
</dbReference>
<dbReference type="SUPFAM" id="SSF53098">
    <property type="entry name" value="Ribonuclease H-like"/>
    <property type="match status" value="1"/>
</dbReference>
<feature type="domain" description="Integrase catalytic" evidence="2">
    <location>
        <begin position="542"/>
        <end position="715"/>
    </location>
</feature>
<protein>
    <recommendedName>
        <fullName evidence="2">Integrase catalytic domain-containing protein</fullName>
    </recommendedName>
</protein>
<evidence type="ECO:0000259" key="2">
    <source>
        <dbReference type="PROSITE" id="PS50994"/>
    </source>
</evidence>
<feature type="compositionally biased region" description="Polar residues" evidence="1">
    <location>
        <begin position="1730"/>
        <end position="1750"/>
    </location>
</feature>
<dbReference type="EMBL" id="LSRX01001491">
    <property type="protein sequence ID" value="OLP79387.1"/>
    <property type="molecule type" value="Genomic_DNA"/>
</dbReference>
<sequence>MMTATTSNLLCGLHLQNHDGVWEVACSPHSWLSEACEQHGLQPRRINYQEGYDLYMKETWHRLRDLYLKKRPRRIWFSLPCTKWCPWTSVNYNTPEKQETLEAARRKERKLLWEAASFIKYVLEVDDEVKIYFEWPHPCFGWKQQPMVNLERHLEATGYMWMTCRVDGCNYGMKNSDDGAFIRKKWMIKTNDENFHKNFRAKVCPGNHQHVTIEGNLTSQTACYPWRMVQAIARHWRDQTTPARHLRLLHQQLVERDEEDETPLPPNDLTYHELDPAPEVELENPRDELPEGLYTITATEIQSAEHFAQAAMNEKDFHFVTLERLLMMLRPRSLMNSSVHHRGTQPGVNSLLFGAFSHGNFRGITRRTMKFPQCVLYINKFLQHDVPDGTWSSFVINFDCQTRLHCDHHNARGSYNHLVGTGTYSGGGLWLQGQPPDGYVAVKRRSERGYMMTGYVLPTKYKVVTFDPFNLHATQSWTGLRLSVSAYTTRLDLRENYKQRWNIKNLVVKCHHKNIKNLKNLLVKSHKNLKSFSLYHNMNDKRGRWKSEAVAVDAGEWIPPKTKVKVKFLVFMDVATKLRVIHPLFTYGFLEMRAESGQDLIRSFSERWLGLFPKPKFLLLDSAKSFSSEMVHDFLSEINVTPHYVAEKESWAHGVIEASMMDIKHTASAIHMEDLSQDPMVTLQLTASALNSTETTAGFSANQWAFGTEYNVTDEDIRTYETVEPRIEFTKLVTARVKAEEVARTFQTMDLVKDLDALFFMKYFLIKMRETIGGTLCGSKILQSGGRWRIFCLPGNIRTSRIKYLEKENVNFLHYHNDRIQPQPCCPEDEQFERLRFNLETMWYLKQYKIVYDMKRLRKICHPTNQEFLKIEFDLGEGLSNRQYKQLARNPVLYMTKKMRDCEVTLTKLSEPERRLFARAKSKEVDSFIKNEAVRACLDQKEIKEAYTSGRIIKARWVLTWKLVPTEEQAEAREDAMKNPNTMHSKDGKKKAKARIVLLGYQHPSLLDSSFKTASPVQSLMGRNLLYLMSVQHQWPLEGLDLATAFLQTQPTEADRNLWTTGVEELRTALGIDGPGLMRILKNVYGSTTAPRGLWLDLHKTLTKLGGVPVLGERCLWIWKSQTEMDNGKPRVIGAMGGHVDDFHRLGDNNSEEWKAIKVQVDTAYKWGTAKTGSYRHAGTDVVTSKDADGNLQVTVDQDYYVDALQDINIDPDRINAKGQMNKAEFEACRTSLGALQWLAIQTQPQLCSRYNLLLTELVTQNDMETAREIQAMIGEVRQEPFRLHFRKLKDVKHWSDMVFVSMGDQAHNNRPKGESTGGLITMAAGPSCVNGAISPMILLSWRSWKLKRRAIGSNDAEIQAVLEAEDNNFRLRLLWSELHGAGGLQERELRQDLVEQVENQTLALKGIVCTDSRGGYDAIEVNESPLLGLSNMRAALQAFQLRDNLRRAGCTLRWLASDYDLADALTKKRADSRYGLVKFLRPKIRGGGYKFVDFGQNFVDFGQKFMDLGQEFVDLGQNFADLGQKFADLGQKFVDLESARAAVIGSPGPANEEEEHGLLNPEQPESQSSDPCRNDDILADGVKQNKEALSERAAAFTTWPAPCKEPASCLDQCLFRFCPSASVLQKSLWFLVGNGGMDPNDSPLRALYGWKTAAAQLRQREGQRQILSQFMACFESQPSEASFMLANINQGFLDDDKRDETSQQKWPGHMNKSKLLSKEISLEISSSLNPKWSSGSARPTTLQPYGSLS</sequence>
<accession>A0A1Q9C943</accession>
<evidence type="ECO:0000313" key="3">
    <source>
        <dbReference type="EMBL" id="OLP79387.1"/>
    </source>
</evidence>
<dbReference type="OrthoDB" id="413239at2759"/>
<dbReference type="Gene3D" id="3.30.420.10">
    <property type="entry name" value="Ribonuclease H-like superfamily/Ribonuclease H"/>
    <property type="match status" value="1"/>
</dbReference>
<keyword evidence="4" id="KW-1185">Reference proteome</keyword>